<gene>
    <name evidence="1" type="ORF">EZS27_031351</name>
</gene>
<evidence type="ECO:0000313" key="1">
    <source>
        <dbReference type="EMBL" id="KAA6318673.1"/>
    </source>
</evidence>
<proteinExistence type="predicted"/>
<protein>
    <submittedName>
        <fullName evidence="1">Uncharacterized protein</fullName>
    </submittedName>
</protein>
<dbReference type="EMBL" id="SNRY01004118">
    <property type="protein sequence ID" value="KAA6318673.1"/>
    <property type="molecule type" value="Genomic_DNA"/>
</dbReference>
<accession>A0A5J4QDM2</accession>
<dbReference type="AlphaFoldDB" id="A0A5J4QDM2"/>
<comment type="caution">
    <text evidence="1">The sequence shown here is derived from an EMBL/GenBank/DDBJ whole genome shotgun (WGS) entry which is preliminary data.</text>
</comment>
<reference evidence="1" key="1">
    <citation type="submission" date="2019-03" db="EMBL/GenBank/DDBJ databases">
        <title>Single cell metagenomics reveals metabolic interactions within the superorganism composed of flagellate Streblomastix strix and complex community of Bacteroidetes bacteria on its surface.</title>
        <authorList>
            <person name="Treitli S.C."/>
            <person name="Kolisko M."/>
            <person name="Husnik F."/>
            <person name="Keeling P."/>
            <person name="Hampl V."/>
        </authorList>
    </citation>
    <scope>NUCLEOTIDE SEQUENCE</scope>
    <source>
        <strain evidence="1">STM</strain>
    </source>
</reference>
<organism evidence="1">
    <name type="scientific">termite gut metagenome</name>
    <dbReference type="NCBI Taxonomy" id="433724"/>
    <lineage>
        <taxon>unclassified sequences</taxon>
        <taxon>metagenomes</taxon>
        <taxon>organismal metagenomes</taxon>
    </lineage>
</organism>
<sequence length="180" mass="20960">MSALIGFELIKNKNIKEVDLAVMLQEKHKDNVPPDLIFCECKTYKNFTSGDANRMIELGTEFPNSILTFATLNDELSEDEETEILRVVNHFRTGVGHRPANPILILTAKELLPDDLWDHFSEYKQESKPYHRYNDWIGNLCEFSVKKHLNVKTWGEIQSEQWEEAMKKRNETTQDTQATE</sequence>
<name>A0A5J4QDM2_9ZZZZ</name>